<keyword evidence="1" id="KW-0812">Transmembrane</keyword>
<sequence length="129" mass="14621">MKIIGLGLLNYLLLLLIVLVVAYSHNFNIILDIFFAQFSSILVTLFISTLGIIKGLKTYQATLILLITQITSLLSWLAAMIFLSYFEISLYSTTALLFDLILGVITAITICFFMLEKFLNIDEKMKKIQ</sequence>
<feature type="transmembrane region" description="Helical" evidence="1">
    <location>
        <begin position="95"/>
        <end position="115"/>
    </location>
</feature>
<dbReference type="EMBL" id="APRN01000028">
    <property type="protein sequence ID" value="ENX62047.1"/>
    <property type="molecule type" value="Genomic_DNA"/>
</dbReference>
<organism evidence="2 3">
    <name type="scientific">Acinetobacter higginsii</name>
    <dbReference type="NCBI Taxonomy" id="70347"/>
    <lineage>
        <taxon>Bacteria</taxon>
        <taxon>Pseudomonadati</taxon>
        <taxon>Pseudomonadota</taxon>
        <taxon>Gammaproteobacteria</taxon>
        <taxon>Moraxellales</taxon>
        <taxon>Moraxellaceae</taxon>
        <taxon>Acinetobacter</taxon>
    </lineage>
</organism>
<name>N9TER9_9GAMM</name>
<comment type="caution">
    <text evidence="2">The sequence shown here is derived from an EMBL/GenBank/DDBJ whole genome shotgun (WGS) entry which is preliminary data.</text>
</comment>
<protein>
    <submittedName>
        <fullName evidence="2">Uncharacterized protein</fullName>
    </submittedName>
</protein>
<evidence type="ECO:0000313" key="2">
    <source>
        <dbReference type="EMBL" id="ENX62047.1"/>
    </source>
</evidence>
<gene>
    <name evidence="2" type="ORF">F902_00236</name>
</gene>
<dbReference type="HOGENOM" id="CLU_2010314_0_0_6"/>
<evidence type="ECO:0000256" key="1">
    <source>
        <dbReference type="SAM" id="Phobius"/>
    </source>
</evidence>
<keyword evidence="1" id="KW-0472">Membrane</keyword>
<dbReference type="OrthoDB" id="9982066at2"/>
<dbReference type="RefSeq" id="WP_005200334.1">
    <property type="nucleotide sequence ID" value="NZ_JAKZGE010000007.1"/>
</dbReference>
<keyword evidence="1" id="KW-1133">Transmembrane helix</keyword>
<keyword evidence="3" id="KW-1185">Reference proteome</keyword>
<reference evidence="2 3" key="1">
    <citation type="submission" date="2013-02" db="EMBL/GenBank/DDBJ databases">
        <title>The Genome Sequence of Acinetobacter sp. CIP 70.18.</title>
        <authorList>
            <consortium name="The Broad Institute Genome Sequencing Platform"/>
            <consortium name="The Broad Institute Genome Sequencing Center for Infectious Disease"/>
            <person name="Cerqueira G."/>
            <person name="Feldgarden M."/>
            <person name="Courvalin P."/>
            <person name="Perichon B."/>
            <person name="Grillot-Courvalin C."/>
            <person name="Clermont D."/>
            <person name="Rocha E."/>
            <person name="Yoon E.-J."/>
            <person name="Nemec A."/>
            <person name="Walker B."/>
            <person name="Young S.K."/>
            <person name="Zeng Q."/>
            <person name="Gargeya S."/>
            <person name="Fitzgerald M."/>
            <person name="Haas B."/>
            <person name="Abouelleil A."/>
            <person name="Alvarado L."/>
            <person name="Arachchi H.M."/>
            <person name="Berlin A.M."/>
            <person name="Chapman S.B."/>
            <person name="Dewar J."/>
            <person name="Goldberg J."/>
            <person name="Griggs A."/>
            <person name="Gujja S."/>
            <person name="Hansen M."/>
            <person name="Howarth C."/>
            <person name="Imamovic A."/>
            <person name="Larimer J."/>
            <person name="McCowan C."/>
            <person name="Murphy C."/>
            <person name="Neiman D."/>
            <person name="Pearson M."/>
            <person name="Priest M."/>
            <person name="Roberts A."/>
            <person name="Saif S."/>
            <person name="Shea T."/>
            <person name="Sisk P."/>
            <person name="Sykes S."/>
            <person name="Wortman J."/>
            <person name="Nusbaum C."/>
            <person name="Birren B."/>
        </authorList>
    </citation>
    <scope>NUCLEOTIDE SEQUENCE [LARGE SCALE GENOMIC DNA]</scope>
    <source>
        <strain evidence="2 3">CIP 70.18</strain>
    </source>
</reference>
<dbReference type="Proteomes" id="UP000013084">
    <property type="component" value="Unassembled WGS sequence"/>
</dbReference>
<proteinExistence type="predicted"/>
<dbReference type="PATRIC" id="fig|1217700.3.peg.210"/>
<feature type="transmembrane region" description="Helical" evidence="1">
    <location>
        <begin position="63"/>
        <end position="83"/>
    </location>
</feature>
<dbReference type="AlphaFoldDB" id="N9TER9"/>
<feature type="transmembrane region" description="Helical" evidence="1">
    <location>
        <begin position="34"/>
        <end position="56"/>
    </location>
</feature>
<evidence type="ECO:0000313" key="3">
    <source>
        <dbReference type="Proteomes" id="UP000013084"/>
    </source>
</evidence>
<accession>N9TER9</accession>